<gene>
    <name evidence="2" type="ORF">JVT61DRAFT_11884</name>
</gene>
<sequence>MGDVILRDFDGNTLSSFWQYGLIDWELFHGCVRAVIFSEGDWAIFEYAEGVPQRRGALCPPNRELPCPGTYILLRQDGTPISVGLTPVLSRRRHPTVSNTPLKTSAYRERTRARDPCCLISSLPVSRDDFSRFKAAHIFPRAHDVDWVNKGYPGRITDPATLPELGGPTKIDSIQNMILLRSDLHDAWDNYKFAVNPDRGHVVIPFVPGYDDIAGKVLKLDHIIDHNLRPLDDLFRDHFIQGVLKNMKGAGEPTWDYEDVLGGGMMDLSRRDIWGGKLGQEHLEFEMAHRLHSLRVAQESSRIGPSDLIDPKVVKL</sequence>
<feature type="domain" description="HNH nuclease" evidence="1">
    <location>
        <begin position="118"/>
        <end position="196"/>
    </location>
</feature>
<organism evidence="2 3">
    <name type="scientific">Boletus reticuloceps</name>
    <dbReference type="NCBI Taxonomy" id="495285"/>
    <lineage>
        <taxon>Eukaryota</taxon>
        <taxon>Fungi</taxon>
        <taxon>Dikarya</taxon>
        <taxon>Basidiomycota</taxon>
        <taxon>Agaricomycotina</taxon>
        <taxon>Agaricomycetes</taxon>
        <taxon>Agaricomycetidae</taxon>
        <taxon>Boletales</taxon>
        <taxon>Boletineae</taxon>
        <taxon>Boletaceae</taxon>
        <taxon>Boletoideae</taxon>
        <taxon>Boletus</taxon>
    </lineage>
</organism>
<evidence type="ECO:0000313" key="2">
    <source>
        <dbReference type="EMBL" id="KAG6379416.1"/>
    </source>
</evidence>
<dbReference type="AlphaFoldDB" id="A0A8I3AEH3"/>
<proteinExistence type="predicted"/>
<reference evidence="2" key="1">
    <citation type="submission" date="2021-03" db="EMBL/GenBank/DDBJ databases">
        <title>Evolutionary innovations through gain and loss of genes in the ectomycorrhizal Boletales.</title>
        <authorList>
            <person name="Wu G."/>
            <person name="Miyauchi S."/>
            <person name="Morin E."/>
            <person name="Yang Z.-L."/>
            <person name="Xu J."/>
            <person name="Martin F.M."/>
        </authorList>
    </citation>
    <scope>NUCLEOTIDE SEQUENCE</scope>
    <source>
        <strain evidence="2">BR01</strain>
    </source>
</reference>
<protein>
    <recommendedName>
        <fullName evidence="1">HNH nuclease domain-containing protein</fullName>
    </recommendedName>
</protein>
<evidence type="ECO:0000259" key="1">
    <source>
        <dbReference type="Pfam" id="PF13391"/>
    </source>
</evidence>
<dbReference type="InterPro" id="IPR003615">
    <property type="entry name" value="HNH_nuc"/>
</dbReference>
<dbReference type="EMBL" id="JAGFBS010000005">
    <property type="protein sequence ID" value="KAG6379416.1"/>
    <property type="molecule type" value="Genomic_DNA"/>
</dbReference>
<dbReference type="Pfam" id="PF13391">
    <property type="entry name" value="HNH_2"/>
    <property type="match status" value="1"/>
</dbReference>
<keyword evidence="3" id="KW-1185">Reference proteome</keyword>
<comment type="caution">
    <text evidence="2">The sequence shown here is derived from an EMBL/GenBank/DDBJ whole genome shotgun (WGS) entry which is preliminary data.</text>
</comment>
<accession>A0A8I3AEH3</accession>
<evidence type="ECO:0000313" key="3">
    <source>
        <dbReference type="Proteomes" id="UP000683000"/>
    </source>
</evidence>
<dbReference type="Proteomes" id="UP000683000">
    <property type="component" value="Unassembled WGS sequence"/>
</dbReference>
<name>A0A8I3AEH3_9AGAM</name>
<dbReference type="OrthoDB" id="2142759at2759"/>